<protein>
    <submittedName>
        <fullName evidence="2">Uncharacterized protein</fullName>
    </submittedName>
</protein>
<evidence type="ECO:0000313" key="3">
    <source>
        <dbReference type="Proteomes" id="UP000555407"/>
    </source>
</evidence>
<keyword evidence="1" id="KW-0812">Transmembrane</keyword>
<feature type="transmembrane region" description="Helical" evidence="1">
    <location>
        <begin position="142"/>
        <end position="162"/>
    </location>
</feature>
<evidence type="ECO:0000313" key="2">
    <source>
        <dbReference type="EMBL" id="NIK61693.1"/>
    </source>
</evidence>
<name>A0A7X5VI86_9ACTN</name>
<accession>A0A7X5VI86</accession>
<feature type="transmembrane region" description="Helical" evidence="1">
    <location>
        <begin position="12"/>
        <end position="34"/>
    </location>
</feature>
<organism evidence="2 3">
    <name type="scientific">Kribbella shirazensis</name>
    <dbReference type="NCBI Taxonomy" id="1105143"/>
    <lineage>
        <taxon>Bacteria</taxon>
        <taxon>Bacillati</taxon>
        <taxon>Actinomycetota</taxon>
        <taxon>Actinomycetes</taxon>
        <taxon>Propionibacteriales</taxon>
        <taxon>Kribbellaceae</taxon>
        <taxon>Kribbella</taxon>
    </lineage>
</organism>
<keyword evidence="3" id="KW-1185">Reference proteome</keyword>
<comment type="caution">
    <text evidence="2">The sequence shown here is derived from an EMBL/GenBank/DDBJ whole genome shotgun (WGS) entry which is preliminary data.</text>
</comment>
<dbReference type="Proteomes" id="UP000555407">
    <property type="component" value="Unassembled WGS sequence"/>
</dbReference>
<sequence length="175" mass="18793">MTNRQPPVRQSRPVLTFVGVGFVVVGLIISAFFLQDLLRAIPSSPARVDGRSIALDGVGLTIFSTSKDAAGSCTATDAQGGPIALQKPTRHEQWDAGDALYYVVAHSVEKVPAQTVEVRCTDPDTSYFVGKRHTADVFLKPALSALGAFFVPAVIGAALITVDQLRRRRARRFVG</sequence>
<keyword evidence="1" id="KW-0472">Membrane</keyword>
<gene>
    <name evidence="2" type="ORF">BJY22_007410</name>
</gene>
<reference evidence="2 3" key="1">
    <citation type="submission" date="2020-03" db="EMBL/GenBank/DDBJ databases">
        <title>Sequencing the genomes of 1000 actinobacteria strains.</title>
        <authorList>
            <person name="Klenk H.-P."/>
        </authorList>
    </citation>
    <scope>NUCLEOTIDE SEQUENCE [LARGE SCALE GENOMIC DNA]</scope>
    <source>
        <strain evidence="2 3">DSM 45490</strain>
    </source>
</reference>
<dbReference type="AlphaFoldDB" id="A0A7X5VI86"/>
<dbReference type="EMBL" id="JAASRO010000001">
    <property type="protein sequence ID" value="NIK61693.1"/>
    <property type="molecule type" value="Genomic_DNA"/>
</dbReference>
<dbReference type="RefSeq" id="WP_167216362.1">
    <property type="nucleotide sequence ID" value="NZ_JAASRO010000001.1"/>
</dbReference>
<evidence type="ECO:0000256" key="1">
    <source>
        <dbReference type="SAM" id="Phobius"/>
    </source>
</evidence>
<keyword evidence="1" id="KW-1133">Transmembrane helix</keyword>
<proteinExistence type="predicted"/>